<evidence type="ECO:0000313" key="2">
    <source>
        <dbReference type="EMBL" id="OGD33908.1"/>
    </source>
</evidence>
<proteinExistence type="predicted"/>
<dbReference type="AlphaFoldDB" id="A0A1F5BTH4"/>
<dbReference type="EMBL" id="MEYS01000002">
    <property type="protein sequence ID" value="OGD33908.1"/>
    <property type="molecule type" value="Genomic_DNA"/>
</dbReference>
<dbReference type="GO" id="GO:0005506">
    <property type="term" value="F:iron ion binding"/>
    <property type="evidence" value="ECO:0007669"/>
    <property type="project" value="InterPro"/>
</dbReference>
<dbReference type="GO" id="GO:0051536">
    <property type="term" value="F:iron-sulfur cluster binding"/>
    <property type="evidence" value="ECO:0007669"/>
    <property type="project" value="InterPro"/>
</dbReference>
<dbReference type="SUPFAM" id="SSF82649">
    <property type="entry name" value="SufE/NifU"/>
    <property type="match status" value="1"/>
</dbReference>
<accession>A0A1F5BTH4</accession>
<organism evidence="2 3">
    <name type="scientific">Candidatus Azambacteria bacterium RIFCSPLOWO2_01_FULL_46_25</name>
    <dbReference type="NCBI Taxonomy" id="1797298"/>
    <lineage>
        <taxon>Bacteria</taxon>
        <taxon>Candidatus Azamiibacteriota</taxon>
    </lineage>
</organism>
<feature type="domain" description="NIF system FeS cluster assembly NifU N-terminal" evidence="1">
    <location>
        <begin position="19"/>
        <end position="116"/>
    </location>
</feature>
<evidence type="ECO:0000259" key="1">
    <source>
        <dbReference type="Pfam" id="PF01592"/>
    </source>
</evidence>
<dbReference type="Gene3D" id="3.90.1010.10">
    <property type="match status" value="1"/>
</dbReference>
<comment type="caution">
    <text evidence="2">The sequence shown here is derived from an EMBL/GenBank/DDBJ whole genome shotgun (WGS) entry which is preliminary data.</text>
</comment>
<protein>
    <recommendedName>
        <fullName evidence="1">NIF system FeS cluster assembly NifU N-terminal domain-containing protein</fullName>
    </recommendedName>
</protein>
<name>A0A1F5BTH4_9BACT</name>
<dbReference type="InterPro" id="IPR002871">
    <property type="entry name" value="NIF_FeS_clus_asmbl_NifU_N"/>
</dbReference>
<dbReference type="STRING" id="1797298.A2988_00235"/>
<dbReference type="Pfam" id="PF01592">
    <property type="entry name" value="NifU_N"/>
    <property type="match status" value="1"/>
</dbReference>
<gene>
    <name evidence="2" type="ORF">A2988_00235</name>
</gene>
<dbReference type="CDD" id="cd06664">
    <property type="entry name" value="IscU_like"/>
    <property type="match status" value="1"/>
</dbReference>
<dbReference type="GO" id="GO:0016226">
    <property type="term" value="P:iron-sulfur cluster assembly"/>
    <property type="evidence" value="ECO:0007669"/>
    <property type="project" value="InterPro"/>
</dbReference>
<sequence>MDINAFKQLRNHAELSPYKGKLKKPDLRASGDNLLCGDKISIDLALTKGKIKEAKFIHQGCVLSGAAASVLLEYAKGKELEKIQNLAPEKMFKLLGVDVSPARVPCALLALAVLRSGKTHS</sequence>
<reference evidence="2 3" key="1">
    <citation type="journal article" date="2016" name="Nat. Commun.">
        <title>Thousands of microbial genomes shed light on interconnected biogeochemical processes in an aquifer system.</title>
        <authorList>
            <person name="Anantharaman K."/>
            <person name="Brown C.T."/>
            <person name="Hug L.A."/>
            <person name="Sharon I."/>
            <person name="Castelle C.J."/>
            <person name="Probst A.J."/>
            <person name="Thomas B.C."/>
            <person name="Singh A."/>
            <person name="Wilkins M.J."/>
            <person name="Karaoz U."/>
            <person name="Brodie E.L."/>
            <person name="Williams K.H."/>
            <person name="Hubbard S.S."/>
            <person name="Banfield J.F."/>
        </authorList>
    </citation>
    <scope>NUCLEOTIDE SEQUENCE [LARGE SCALE GENOMIC DNA]</scope>
</reference>
<dbReference type="Proteomes" id="UP000176650">
    <property type="component" value="Unassembled WGS sequence"/>
</dbReference>
<evidence type="ECO:0000313" key="3">
    <source>
        <dbReference type="Proteomes" id="UP000176650"/>
    </source>
</evidence>